<sequence>MVILSHDKLHRESAAKNPDLRRCLGHQRLLRHSIEVAQKDMKKAMAPFRLDDSGKEDDGISGDGFSNSPSPIIREQITKAVKAMVKRRAASQTREPDNTNAAPRLIRMSTKNTSSCELASSRQPNTFYKVSSVTTKRSKPSISFAFTRHLWSSGQSMQTIGS</sequence>
<accession>A0A8H6E7C0</accession>
<proteinExistence type="predicted"/>
<protein>
    <submittedName>
        <fullName evidence="2">Uncharacterized protein</fullName>
    </submittedName>
</protein>
<evidence type="ECO:0000313" key="3">
    <source>
        <dbReference type="Proteomes" id="UP000541154"/>
    </source>
</evidence>
<comment type="caution">
    <text evidence="2">The sequence shown here is derived from an EMBL/GenBank/DDBJ whole genome shotgun (WGS) entry which is preliminary data.</text>
</comment>
<reference evidence="2 3" key="1">
    <citation type="submission" date="2019-04" db="EMBL/GenBank/DDBJ databases">
        <title>Aspergillus burnettii sp. nov., novel species from soil in southeast Queensland.</title>
        <authorList>
            <person name="Gilchrist C.L.M."/>
            <person name="Pitt J.I."/>
            <person name="Lange L."/>
            <person name="Lacey H.J."/>
            <person name="Vuong D."/>
            <person name="Midgley D.J."/>
            <person name="Greenfield P."/>
            <person name="Bradbury M."/>
            <person name="Lacey E."/>
            <person name="Busk P.K."/>
            <person name="Pilgaard B."/>
            <person name="Chooi Y.H."/>
            <person name="Piggott A.M."/>
        </authorList>
    </citation>
    <scope>NUCLEOTIDE SEQUENCE [LARGE SCALE GENOMIC DNA]</scope>
    <source>
        <strain evidence="2 3">FRR 5400</strain>
    </source>
</reference>
<dbReference type="Proteomes" id="UP000541154">
    <property type="component" value="Unassembled WGS sequence"/>
</dbReference>
<dbReference type="AlphaFoldDB" id="A0A8H6E7C0"/>
<evidence type="ECO:0000313" key="2">
    <source>
        <dbReference type="EMBL" id="KAF5862111.1"/>
    </source>
</evidence>
<keyword evidence="3" id="KW-1185">Reference proteome</keyword>
<gene>
    <name evidence="2" type="ORF">ETB97_012095</name>
</gene>
<name>A0A8H6E7C0_PETAA</name>
<feature type="compositionally biased region" description="Basic and acidic residues" evidence="1">
    <location>
        <begin position="49"/>
        <end position="58"/>
    </location>
</feature>
<feature type="region of interest" description="Disordered" evidence="1">
    <location>
        <begin position="49"/>
        <end position="73"/>
    </location>
</feature>
<evidence type="ECO:0000256" key="1">
    <source>
        <dbReference type="SAM" id="MobiDB-lite"/>
    </source>
</evidence>
<dbReference type="EMBL" id="SPNV01000081">
    <property type="protein sequence ID" value="KAF5862111.1"/>
    <property type="molecule type" value="Genomic_DNA"/>
</dbReference>
<organism evidence="2 3">
    <name type="scientific">Petromyces alliaceus</name>
    <name type="common">Aspergillus alliaceus</name>
    <dbReference type="NCBI Taxonomy" id="209559"/>
    <lineage>
        <taxon>Eukaryota</taxon>
        <taxon>Fungi</taxon>
        <taxon>Dikarya</taxon>
        <taxon>Ascomycota</taxon>
        <taxon>Pezizomycotina</taxon>
        <taxon>Eurotiomycetes</taxon>
        <taxon>Eurotiomycetidae</taxon>
        <taxon>Eurotiales</taxon>
        <taxon>Aspergillaceae</taxon>
        <taxon>Aspergillus</taxon>
        <taxon>Aspergillus subgen. Circumdati</taxon>
    </lineage>
</organism>